<accession>A0A832ST43</accession>
<dbReference type="InterPro" id="IPR036465">
    <property type="entry name" value="vWFA_dom_sf"/>
</dbReference>
<dbReference type="Proteomes" id="UP000651120">
    <property type="component" value="Unassembled WGS sequence"/>
</dbReference>
<feature type="domain" description="VWFA" evidence="1">
    <location>
        <begin position="201"/>
        <end position="359"/>
    </location>
</feature>
<dbReference type="AlphaFoldDB" id="A0A832ST43"/>
<name>A0A832ST43_9CREN</name>
<gene>
    <name evidence="2" type="ORF">HA333_06995</name>
</gene>
<dbReference type="InterPro" id="IPR002035">
    <property type="entry name" value="VWF_A"/>
</dbReference>
<comment type="caution">
    <text evidence="2">The sequence shown here is derived from an EMBL/GenBank/DDBJ whole genome shotgun (WGS) entry which is preliminary data.</text>
</comment>
<sequence>MNDLVELILTLSDCLDGVSLRSLIYAVADVYARSHLGEVDENKLLEIIAQNLAGFLGVTPSEAKRIVEAGILCAGTYAKEVSMSLPTGSIGDEKAPTLAHLVNKHVPVDATPRVKLNVIKRLGLPAEAIEEFKNKISARGEGLISVKSAVRGIKRYYPNASIADIDMIRTATSITRKSIQGKAISDDDFYLHEYTYVIDKPVYVALDVSGSMKEYMGRATKLRVAKAVIARYLRQMASLRGSVSLVLFNVNADFLWTPHPAHRYLREMLEILRYVYAMGGTELASALELLHYYGARGDVVIISDGRTSDSEKVLQLSRRFKRIHVVATEKSQLLRQIAKITGGKYRELTLTVDLLSLHM</sequence>
<dbReference type="SUPFAM" id="SSF53300">
    <property type="entry name" value="vWA-like"/>
    <property type="match status" value="1"/>
</dbReference>
<reference evidence="2" key="1">
    <citation type="journal article" date="2020" name="bioRxiv">
        <title>A rank-normalized archaeal taxonomy based on genome phylogeny resolves widespread incomplete and uneven classifications.</title>
        <authorList>
            <person name="Rinke C."/>
            <person name="Chuvochina M."/>
            <person name="Mussig A.J."/>
            <person name="Chaumeil P.-A."/>
            <person name="Waite D.W."/>
            <person name="Whitman W.B."/>
            <person name="Parks D.H."/>
            <person name="Hugenholtz P."/>
        </authorList>
    </citation>
    <scope>NUCLEOTIDE SEQUENCE</scope>
    <source>
        <strain evidence="2">UBA8839</strain>
    </source>
</reference>
<dbReference type="CDD" id="cd00198">
    <property type="entry name" value="vWFA"/>
    <property type="match status" value="1"/>
</dbReference>
<protein>
    <submittedName>
        <fullName evidence="2">VWA domain-containing protein</fullName>
    </submittedName>
</protein>
<evidence type="ECO:0000313" key="2">
    <source>
        <dbReference type="EMBL" id="HII47183.1"/>
    </source>
</evidence>
<dbReference type="RefSeq" id="WP_011008520.1">
    <property type="nucleotide sequence ID" value="NZ_DAIOPL010000034.1"/>
</dbReference>
<evidence type="ECO:0000313" key="3">
    <source>
        <dbReference type="Proteomes" id="UP000651120"/>
    </source>
</evidence>
<dbReference type="PROSITE" id="PS50234">
    <property type="entry name" value="VWFA"/>
    <property type="match status" value="1"/>
</dbReference>
<dbReference type="EMBL" id="DUJP01000027">
    <property type="protein sequence ID" value="HII47183.1"/>
    <property type="molecule type" value="Genomic_DNA"/>
</dbReference>
<organism evidence="2 3">
    <name type="scientific">Pyrobaculum aerophilum</name>
    <dbReference type="NCBI Taxonomy" id="13773"/>
    <lineage>
        <taxon>Archaea</taxon>
        <taxon>Thermoproteota</taxon>
        <taxon>Thermoprotei</taxon>
        <taxon>Thermoproteales</taxon>
        <taxon>Thermoproteaceae</taxon>
        <taxon>Pyrobaculum</taxon>
    </lineage>
</organism>
<dbReference type="OMA" id="YAMGGTE"/>
<dbReference type="Gene3D" id="3.40.50.410">
    <property type="entry name" value="von Willebrand factor, type A domain"/>
    <property type="match status" value="1"/>
</dbReference>
<evidence type="ECO:0000259" key="1">
    <source>
        <dbReference type="PROSITE" id="PS50234"/>
    </source>
</evidence>
<dbReference type="Pfam" id="PF13519">
    <property type="entry name" value="VWA_2"/>
    <property type="match status" value="1"/>
</dbReference>
<dbReference type="SMART" id="SM00327">
    <property type="entry name" value="VWA"/>
    <property type="match status" value="1"/>
</dbReference>
<proteinExistence type="predicted"/>
<dbReference type="GeneID" id="1464386"/>